<dbReference type="EMBL" id="PJKA01000012">
    <property type="protein sequence ID" value="PNC17839.1"/>
    <property type="molecule type" value="Genomic_DNA"/>
</dbReference>
<dbReference type="CDD" id="cd01014">
    <property type="entry name" value="nicotinamidase_related"/>
    <property type="match status" value="1"/>
</dbReference>
<protein>
    <submittedName>
        <fullName evidence="3">Cysteine hydrolase</fullName>
    </submittedName>
</protein>
<dbReference type="Gene3D" id="3.40.50.850">
    <property type="entry name" value="Isochorismatase-like"/>
    <property type="match status" value="1"/>
</dbReference>
<dbReference type="RefSeq" id="WP_102714628.1">
    <property type="nucleotide sequence ID" value="NZ_PJKA01000012.1"/>
</dbReference>
<dbReference type="InterPro" id="IPR050272">
    <property type="entry name" value="Isochorismatase-like_hydrls"/>
</dbReference>
<proteinExistence type="predicted"/>
<dbReference type="GO" id="GO:0016787">
    <property type="term" value="F:hydrolase activity"/>
    <property type="evidence" value="ECO:0007669"/>
    <property type="project" value="UniProtKB-KW"/>
</dbReference>
<keyword evidence="1 3" id="KW-0378">Hydrolase</keyword>
<dbReference type="PANTHER" id="PTHR43540:SF1">
    <property type="entry name" value="ISOCHORISMATASE HYDROLASE"/>
    <property type="match status" value="1"/>
</dbReference>
<feature type="domain" description="Isochorismatase-like" evidence="2">
    <location>
        <begin position="3"/>
        <end position="169"/>
    </location>
</feature>
<name>A0A2N8HD81_9BACT</name>
<evidence type="ECO:0000256" key="1">
    <source>
        <dbReference type="ARBA" id="ARBA00022801"/>
    </source>
</evidence>
<dbReference type="Proteomes" id="UP000236000">
    <property type="component" value="Unassembled WGS sequence"/>
</dbReference>
<gene>
    <name evidence="3" type="ORF">CXU22_08880</name>
</gene>
<reference evidence="3 4" key="1">
    <citation type="journal article" date="2017" name="BMC Genomics">
        <title>Genome sequencing of 39 Akkermansia muciniphila isolates reveals its population structure, genomic and functional diverisity, and global distribution in mammalian gut microbiotas.</title>
        <authorList>
            <person name="Guo X."/>
            <person name="Li S."/>
            <person name="Zhang J."/>
            <person name="Wu F."/>
            <person name="Li X."/>
            <person name="Wu D."/>
            <person name="Zhang M."/>
            <person name="Ou Z."/>
            <person name="Jie Z."/>
            <person name="Yan Q."/>
            <person name="Li P."/>
            <person name="Yi J."/>
            <person name="Peng Y."/>
        </authorList>
    </citation>
    <scope>NUCLEOTIDE SEQUENCE [LARGE SCALE GENOMIC DNA]</scope>
    <source>
        <strain evidence="3 4">GP24</strain>
    </source>
</reference>
<evidence type="ECO:0000259" key="2">
    <source>
        <dbReference type="Pfam" id="PF00857"/>
    </source>
</evidence>
<accession>A0A2N8HD81</accession>
<evidence type="ECO:0000313" key="4">
    <source>
        <dbReference type="Proteomes" id="UP000236000"/>
    </source>
</evidence>
<dbReference type="SUPFAM" id="SSF52499">
    <property type="entry name" value="Isochorismatase-like hydrolases"/>
    <property type="match status" value="1"/>
</dbReference>
<dbReference type="InterPro" id="IPR036380">
    <property type="entry name" value="Isochorismatase-like_sf"/>
</dbReference>
<comment type="caution">
    <text evidence="3">The sequence shown here is derived from an EMBL/GenBank/DDBJ whole genome shotgun (WGS) entry which is preliminary data.</text>
</comment>
<dbReference type="AlphaFoldDB" id="A0A2N8HD81"/>
<dbReference type="Pfam" id="PF00857">
    <property type="entry name" value="Isochorismatase"/>
    <property type="match status" value="1"/>
</dbReference>
<sequence length="179" mass="19626">MRALLIIDVQNDYFPGGRCELVGSVQALERVRAVLNRFREKECPVIFVRHINTRPGAAFFIPGTSGSEIHPDIAPMEGEPVVVKHAPNSFFQTNLQELLQAAGVSELVVCGMMTHMCIDTTVRAAKDYGIPVTLLYDACAARDLEIMGNCIPANTVHDAYMAGLNGMFADVKLAEQLEF</sequence>
<organism evidence="3 4">
    <name type="scientific">Akkermansia muciniphila</name>
    <dbReference type="NCBI Taxonomy" id="239935"/>
    <lineage>
        <taxon>Bacteria</taxon>
        <taxon>Pseudomonadati</taxon>
        <taxon>Verrucomicrobiota</taxon>
        <taxon>Verrucomicrobiia</taxon>
        <taxon>Verrucomicrobiales</taxon>
        <taxon>Akkermansiaceae</taxon>
        <taxon>Akkermansia</taxon>
    </lineage>
</organism>
<dbReference type="OrthoDB" id="9796485at2"/>
<dbReference type="InterPro" id="IPR000868">
    <property type="entry name" value="Isochorismatase-like_dom"/>
</dbReference>
<dbReference type="PANTHER" id="PTHR43540">
    <property type="entry name" value="PEROXYUREIDOACRYLATE/UREIDOACRYLATE AMIDOHYDROLASE-RELATED"/>
    <property type="match status" value="1"/>
</dbReference>
<evidence type="ECO:0000313" key="3">
    <source>
        <dbReference type="EMBL" id="PNC17839.1"/>
    </source>
</evidence>